<feature type="domain" description="ABC transporter" evidence="3">
    <location>
        <begin position="13"/>
        <end position="261"/>
    </location>
</feature>
<sequence>MSAGRTRNGAPLLSCSGVERTLGAGRRRTAALRGVGLAIGAGEAVAVVGRSGAGKSTLVGVLAALDRPDRGTVLLDGTDVWAAPERRRRELRRRVGWVPQDALSSFDPRFTAGEVVAEALPGAPRGFRGARSGGAAVAAAVAELFERVGLDPGLAPRRPVTLSGGERQRVAIARALAVRPAVLLADEATSGLDTLAARRVLDALEAATGEGRALVVVTHDLRVAHRLARRIVVMDEGRIVEDVAADTAGAVGPHLDRLRRATP</sequence>
<dbReference type="InterPro" id="IPR027417">
    <property type="entry name" value="P-loop_NTPase"/>
</dbReference>
<name>A0A2P8DQS3_9ACTN</name>
<dbReference type="SMART" id="SM00382">
    <property type="entry name" value="AAA"/>
    <property type="match status" value="1"/>
</dbReference>
<evidence type="ECO:0000256" key="1">
    <source>
        <dbReference type="ARBA" id="ARBA00022741"/>
    </source>
</evidence>
<dbReference type="InterPro" id="IPR003439">
    <property type="entry name" value="ABC_transporter-like_ATP-bd"/>
</dbReference>
<dbReference type="EMBL" id="PYGA01000003">
    <property type="protein sequence ID" value="PSK99577.1"/>
    <property type="molecule type" value="Genomic_DNA"/>
</dbReference>
<dbReference type="GO" id="GO:0005524">
    <property type="term" value="F:ATP binding"/>
    <property type="evidence" value="ECO:0007669"/>
    <property type="project" value="UniProtKB-KW"/>
</dbReference>
<dbReference type="CDD" id="cd03257">
    <property type="entry name" value="ABC_NikE_OppD_transporters"/>
    <property type="match status" value="1"/>
</dbReference>
<evidence type="ECO:0000313" key="4">
    <source>
        <dbReference type="EMBL" id="PSK99577.1"/>
    </source>
</evidence>
<accession>A0A2P8DQS3</accession>
<dbReference type="Pfam" id="PF00005">
    <property type="entry name" value="ABC_tran"/>
    <property type="match status" value="1"/>
</dbReference>
<gene>
    <name evidence="4" type="ORF">CLV63_103302</name>
</gene>
<evidence type="ECO:0000259" key="3">
    <source>
        <dbReference type="PROSITE" id="PS50893"/>
    </source>
</evidence>
<protein>
    <submittedName>
        <fullName evidence="4">ABC-type dipeptide/oligopeptide/nickel transport system ATPase subunit</fullName>
    </submittedName>
</protein>
<keyword evidence="2" id="KW-0067">ATP-binding</keyword>
<dbReference type="OrthoDB" id="3432373at2"/>
<dbReference type="InterPro" id="IPR015854">
    <property type="entry name" value="ABC_transpr_LolD-like"/>
</dbReference>
<dbReference type="PANTHER" id="PTHR24220">
    <property type="entry name" value="IMPORT ATP-BINDING PROTEIN"/>
    <property type="match status" value="1"/>
</dbReference>
<organism evidence="4 5">
    <name type="scientific">Murinocardiopsis flavida</name>
    <dbReference type="NCBI Taxonomy" id="645275"/>
    <lineage>
        <taxon>Bacteria</taxon>
        <taxon>Bacillati</taxon>
        <taxon>Actinomycetota</taxon>
        <taxon>Actinomycetes</taxon>
        <taxon>Streptosporangiales</taxon>
        <taxon>Nocardiopsidaceae</taxon>
        <taxon>Murinocardiopsis</taxon>
    </lineage>
</organism>
<dbReference type="Proteomes" id="UP000240542">
    <property type="component" value="Unassembled WGS sequence"/>
</dbReference>
<dbReference type="GO" id="GO:0005886">
    <property type="term" value="C:plasma membrane"/>
    <property type="evidence" value="ECO:0007669"/>
    <property type="project" value="TreeGrafter"/>
</dbReference>
<dbReference type="AlphaFoldDB" id="A0A2P8DQS3"/>
<dbReference type="RefSeq" id="WP_106581963.1">
    <property type="nucleotide sequence ID" value="NZ_PYGA01000003.1"/>
</dbReference>
<dbReference type="GO" id="GO:0016887">
    <property type="term" value="F:ATP hydrolysis activity"/>
    <property type="evidence" value="ECO:0007669"/>
    <property type="project" value="InterPro"/>
</dbReference>
<dbReference type="InterPro" id="IPR017871">
    <property type="entry name" value="ABC_transporter-like_CS"/>
</dbReference>
<evidence type="ECO:0000313" key="5">
    <source>
        <dbReference type="Proteomes" id="UP000240542"/>
    </source>
</evidence>
<keyword evidence="5" id="KW-1185">Reference proteome</keyword>
<dbReference type="Gene3D" id="3.40.50.300">
    <property type="entry name" value="P-loop containing nucleotide triphosphate hydrolases"/>
    <property type="match status" value="1"/>
</dbReference>
<dbReference type="PANTHER" id="PTHR24220:SF685">
    <property type="entry name" value="ABC TRANSPORTER RELATED"/>
    <property type="match status" value="1"/>
</dbReference>
<dbReference type="PROSITE" id="PS00211">
    <property type="entry name" value="ABC_TRANSPORTER_1"/>
    <property type="match status" value="1"/>
</dbReference>
<proteinExistence type="predicted"/>
<dbReference type="InterPro" id="IPR003593">
    <property type="entry name" value="AAA+_ATPase"/>
</dbReference>
<dbReference type="SUPFAM" id="SSF52540">
    <property type="entry name" value="P-loop containing nucleoside triphosphate hydrolases"/>
    <property type="match status" value="1"/>
</dbReference>
<dbReference type="GO" id="GO:0022857">
    <property type="term" value="F:transmembrane transporter activity"/>
    <property type="evidence" value="ECO:0007669"/>
    <property type="project" value="TreeGrafter"/>
</dbReference>
<evidence type="ECO:0000256" key="2">
    <source>
        <dbReference type="ARBA" id="ARBA00022840"/>
    </source>
</evidence>
<keyword evidence="1" id="KW-0547">Nucleotide-binding</keyword>
<comment type="caution">
    <text evidence="4">The sequence shown here is derived from an EMBL/GenBank/DDBJ whole genome shotgun (WGS) entry which is preliminary data.</text>
</comment>
<reference evidence="4 5" key="1">
    <citation type="submission" date="2018-03" db="EMBL/GenBank/DDBJ databases">
        <title>Genomic Encyclopedia of Archaeal and Bacterial Type Strains, Phase II (KMG-II): from individual species to whole genera.</title>
        <authorList>
            <person name="Goeker M."/>
        </authorList>
    </citation>
    <scope>NUCLEOTIDE SEQUENCE [LARGE SCALE GENOMIC DNA]</scope>
    <source>
        <strain evidence="4 5">DSM 45312</strain>
    </source>
</reference>
<dbReference type="PROSITE" id="PS50893">
    <property type="entry name" value="ABC_TRANSPORTER_2"/>
    <property type="match status" value="1"/>
</dbReference>